<sequence length="420" mass="46992">MSPHSSHREGNTDIPLDVIELIMEELAKDDDMEALKSSSLACSFFRSICQQHIFASIKFDFSKPPFENPLASRFRRLADRKPSIARYVRILQYIEVVDSKREAAVLRRFSHVKFFTLAFDVEDPSPLNPDPPPQDWNRTTMSLQTSLCSFIQANNLIRLYLCNIENFPKSLLLHIPTLSLLSIYRVTLADSPPPFTFIGKQVTPRLSILNAQLGEDLPTVRDLLGSGSAESSSMVNLSHLKQFIARTRDQPAAMEIIGQILKATESIEKLMLSGNYPELNCVGKIASALSPSSLQTLKMIGLSPLLESSDADPYLNLTKELEEISGRNVLEEIVFDIAIPADRDYTPDPGQWAQLDVALSMADGFPLLRHVKVTITLYCYCHLGHQEIVKKMWDIGRNGFPGLVAAGQVDFIFNAQVELL</sequence>
<dbReference type="Proteomes" id="UP000053424">
    <property type="component" value="Unassembled WGS sequence"/>
</dbReference>
<protein>
    <recommendedName>
        <fullName evidence="3">F-box domain-containing protein</fullName>
    </recommendedName>
</protein>
<dbReference type="AlphaFoldDB" id="A0A0C3C1R2"/>
<evidence type="ECO:0000313" key="1">
    <source>
        <dbReference type="EMBL" id="KIM42860.1"/>
    </source>
</evidence>
<accession>A0A0C3C1R2</accession>
<proteinExistence type="predicted"/>
<evidence type="ECO:0000313" key="2">
    <source>
        <dbReference type="Proteomes" id="UP000053424"/>
    </source>
</evidence>
<dbReference type="OrthoDB" id="2745898at2759"/>
<reference evidence="2" key="2">
    <citation type="submission" date="2015-01" db="EMBL/GenBank/DDBJ databases">
        <title>Evolutionary Origins and Diversification of the Mycorrhizal Mutualists.</title>
        <authorList>
            <consortium name="DOE Joint Genome Institute"/>
            <consortium name="Mycorrhizal Genomics Consortium"/>
            <person name="Kohler A."/>
            <person name="Kuo A."/>
            <person name="Nagy L.G."/>
            <person name="Floudas D."/>
            <person name="Copeland A."/>
            <person name="Barry K.W."/>
            <person name="Cichocki N."/>
            <person name="Veneault-Fourrey C."/>
            <person name="LaButti K."/>
            <person name="Lindquist E.A."/>
            <person name="Lipzen A."/>
            <person name="Lundell T."/>
            <person name="Morin E."/>
            <person name="Murat C."/>
            <person name="Riley R."/>
            <person name="Ohm R."/>
            <person name="Sun H."/>
            <person name="Tunlid A."/>
            <person name="Henrissat B."/>
            <person name="Grigoriev I.V."/>
            <person name="Hibbett D.S."/>
            <person name="Martin F."/>
        </authorList>
    </citation>
    <scope>NUCLEOTIDE SEQUENCE [LARGE SCALE GENOMIC DNA]</scope>
    <source>
        <strain evidence="2">h7</strain>
    </source>
</reference>
<dbReference type="HOGENOM" id="CLU_035624_2_0_1"/>
<dbReference type="EMBL" id="KN831777">
    <property type="protein sequence ID" value="KIM42860.1"/>
    <property type="molecule type" value="Genomic_DNA"/>
</dbReference>
<evidence type="ECO:0008006" key="3">
    <source>
        <dbReference type="Google" id="ProtNLM"/>
    </source>
</evidence>
<reference evidence="1 2" key="1">
    <citation type="submission" date="2014-04" db="EMBL/GenBank/DDBJ databases">
        <authorList>
            <consortium name="DOE Joint Genome Institute"/>
            <person name="Kuo A."/>
            <person name="Gay G."/>
            <person name="Dore J."/>
            <person name="Kohler A."/>
            <person name="Nagy L.G."/>
            <person name="Floudas D."/>
            <person name="Copeland A."/>
            <person name="Barry K.W."/>
            <person name="Cichocki N."/>
            <person name="Veneault-Fourrey C."/>
            <person name="LaButti K."/>
            <person name="Lindquist E.A."/>
            <person name="Lipzen A."/>
            <person name="Lundell T."/>
            <person name="Morin E."/>
            <person name="Murat C."/>
            <person name="Sun H."/>
            <person name="Tunlid A."/>
            <person name="Henrissat B."/>
            <person name="Grigoriev I.V."/>
            <person name="Hibbett D.S."/>
            <person name="Martin F."/>
            <person name="Nordberg H.P."/>
            <person name="Cantor M.N."/>
            <person name="Hua S.X."/>
        </authorList>
    </citation>
    <scope>NUCLEOTIDE SEQUENCE [LARGE SCALE GENOMIC DNA]</scope>
    <source>
        <strain evidence="2">h7</strain>
    </source>
</reference>
<gene>
    <name evidence="1" type="ORF">M413DRAFT_444502</name>
</gene>
<organism evidence="1 2">
    <name type="scientific">Hebeloma cylindrosporum</name>
    <dbReference type="NCBI Taxonomy" id="76867"/>
    <lineage>
        <taxon>Eukaryota</taxon>
        <taxon>Fungi</taxon>
        <taxon>Dikarya</taxon>
        <taxon>Basidiomycota</taxon>
        <taxon>Agaricomycotina</taxon>
        <taxon>Agaricomycetes</taxon>
        <taxon>Agaricomycetidae</taxon>
        <taxon>Agaricales</taxon>
        <taxon>Agaricineae</taxon>
        <taxon>Hymenogastraceae</taxon>
        <taxon>Hebeloma</taxon>
    </lineage>
</organism>
<keyword evidence="2" id="KW-1185">Reference proteome</keyword>
<name>A0A0C3C1R2_HEBCY</name>